<protein>
    <submittedName>
        <fullName evidence="1">Uncharacterized protein</fullName>
    </submittedName>
</protein>
<organism evidence="1 2">
    <name type="scientific">Xenoophorus captivus</name>
    <dbReference type="NCBI Taxonomy" id="1517983"/>
    <lineage>
        <taxon>Eukaryota</taxon>
        <taxon>Metazoa</taxon>
        <taxon>Chordata</taxon>
        <taxon>Craniata</taxon>
        <taxon>Vertebrata</taxon>
        <taxon>Euteleostomi</taxon>
        <taxon>Actinopterygii</taxon>
        <taxon>Neopterygii</taxon>
        <taxon>Teleostei</taxon>
        <taxon>Neoteleostei</taxon>
        <taxon>Acanthomorphata</taxon>
        <taxon>Ovalentaria</taxon>
        <taxon>Atherinomorphae</taxon>
        <taxon>Cyprinodontiformes</taxon>
        <taxon>Goodeidae</taxon>
        <taxon>Xenoophorus</taxon>
    </lineage>
</organism>
<accession>A0ABV0RDW1</accession>
<reference evidence="1 2" key="1">
    <citation type="submission" date="2021-06" db="EMBL/GenBank/DDBJ databases">
        <authorList>
            <person name="Palmer J.M."/>
        </authorList>
    </citation>
    <scope>NUCLEOTIDE SEQUENCE [LARGE SCALE GENOMIC DNA]</scope>
    <source>
        <strain evidence="1 2">XC_2019</strain>
        <tissue evidence="1">Muscle</tissue>
    </source>
</reference>
<sequence>MSPAPNMSPLHVFQPAANQRLSCRKITCKAFPFVVEEHRVTSYFFLVKRKNRCAVGDLVDLSLIYLPPTPPFYLRLVVEICAALPVDFSPLFAGVTWLEAVGRSLKNGACLWNKKVNLLVDCFAGCECFQPPLFMALSLWLLKEKECI</sequence>
<evidence type="ECO:0000313" key="2">
    <source>
        <dbReference type="Proteomes" id="UP001434883"/>
    </source>
</evidence>
<dbReference type="Proteomes" id="UP001434883">
    <property type="component" value="Unassembled WGS sequence"/>
</dbReference>
<proteinExistence type="predicted"/>
<dbReference type="EMBL" id="JAHRIN010042196">
    <property type="protein sequence ID" value="MEQ2205657.1"/>
    <property type="molecule type" value="Genomic_DNA"/>
</dbReference>
<comment type="caution">
    <text evidence="1">The sequence shown here is derived from an EMBL/GenBank/DDBJ whole genome shotgun (WGS) entry which is preliminary data.</text>
</comment>
<evidence type="ECO:0000313" key="1">
    <source>
        <dbReference type="EMBL" id="MEQ2205657.1"/>
    </source>
</evidence>
<gene>
    <name evidence="1" type="ORF">XENOCAPTIV_007575</name>
</gene>
<name>A0ABV0RDW1_9TELE</name>
<keyword evidence="2" id="KW-1185">Reference proteome</keyword>